<protein>
    <recommendedName>
        <fullName evidence="3">Pectinesterase inhibitor domain-containing protein</fullName>
    </recommendedName>
</protein>
<dbReference type="InterPro" id="IPR006501">
    <property type="entry name" value="Pectinesterase_inhib_dom"/>
</dbReference>
<keyword evidence="6" id="KW-1185">Reference proteome</keyword>
<dbReference type="EMBL" id="JADCNL010000005">
    <property type="protein sequence ID" value="KAG0480121.1"/>
    <property type="molecule type" value="Genomic_DNA"/>
</dbReference>
<dbReference type="EMBL" id="JADCNM010000005">
    <property type="protein sequence ID" value="KAG0482631.1"/>
    <property type="molecule type" value="Genomic_DNA"/>
</dbReference>
<dbReference type="Proteomes" id="UP000639772">
    <property type="component" value="Unassembled WGS sequence"/>
</dbReference>
<organism evidence="4 6">
    <name type="scientific">Vanilla planifolia</name>
    <name type="common">Vanilla</name>
    <dbReference type="NCBI Taxonomy" id="51239"/>
    <lineage>
        <taxon>Eukaryota</taxon>
        <taxon>Viridiplantae</taxon>
        <taxon>Streptophyta</taxon>
        <taxon>Embryophyta</taxon>
        <taxon>Tracheophyta</taxon>
        <taxon>Spermatophyta</taxon>
        <taxon>Magnoliopsida</taxon>
        <taxon>Liliopsida</taxon>
        <taxon>Asparagales</taxon>
        <taxon>Orchidaceae</taxon>
        <taxon>Vanilloideae</taxon>
        <taxon>Vanilleae</taxon>
        <taxon>Vanilla</taxon>
    </lineage>
</organism>
<reference evidence="6 7" key="1">
    <citation type="journal article" date="2020" name="Nat. Food">
        <title>A phased Vanilla planifolia genome enables genetic improvement of flavour and production.</title>
        <authorList>
            <person name="Hasing T."/>
            <person name="Tang H."/>
            <person name="Brym M."/>
            <person name="Khazi F."/>
            <person name="Huang T."/>
            <person name="Chambers A.H."/>
        </authorList>
    </citation>
    <scope>NUCLEOTIDE SEQUENCE [LARGE SCALE GENOMIC DNA]</scope>
    <source>
        <tissue evidence="4">Leaf</tissue>
    </source>
</reference>
<evidence type="ECO:0000313" key="4">
    <source>
        <dbReference type="EMBL" id="KAG0480121.1"/>
    </source>
</evidence>
<dbReference type="Pfam" id="PF04043">
    <property type="entry name" value="PMEI"/>
    <property type="match status" value="1"/>
</dbReference>
<dbReference type="OrthoDB" id="1430376at2759"/>
<keyword evidence="1 2" id="KW-0732">Signal</keyword>
<accession>A0A835QZM9</accession>
<feature type="chain" id="PRO_5033642971" description="Pectinesterase inhibitor domain-containing protein" evidence="2">
    <location>
        <begin position="17"/>
        <end position="196"/>
    </location>
</feature>
<dbReference type="AlphaFoldDB" id="A0A835QZM9"/>
<gene>
    <name evidence="5" type="ORF">HPP92_010715</name>
    <name evidence="4" type="ORF">HPP92_010979</name>
</gene>
<evidence type="ECO:0000259" key="3">
    <source>
        <dbReference type="SMART" id="SM00856"/>
    </source>
</evidence>
<dbReference type="CDD" id="cd15798">
    <property type="entry name" value="PMEI-like_3"/>
    <property type="match status" value="1"/>
</dbReference>
<proteinExistence type="predicted"/>
<evidence type="ECO:0000313" key="5">
    <source>
        <dbReference type="EMBL" id="KAG0482631.1"/>
    </source>
</evidence>
<dbReference type="Proteomes" id="UP000636800">
    <property type="component" value="Chromosome 5"/>
</dbReference>
<evidence type="ECO:0000313" key="7">
    <source>
        <dbReference type="Proteomes" id="UP000639772"/>
    </source>
</evidence>
<dbReference type="SMART" id="SM00856">
    <property type="entry name" value="PMEI"/>
    <property type="match status" value="1"/>
</dbReference>
<dbReference type="InterPro" id="IPR051955">
    <property type="entry name" value="PME_Inhibitor"/>
</dbReference>
<evidence type="ECO:0000313" key="6">
    <source>
        <dbReference type="Proteomes" id="UP000636800"/>
    </source>
</evidence>
<feature type="signal peptide" evidence="2">
    <location>
        <begin position="1"/>
        <end position="16"/>
    </location>
</feature>
<sequence length="196" mass="20173">MASPVFVLITLILTSAVELPPTTASKSSEADYIRRSCGVTLYPGVCYSSLKPYAAAVHHDPVALAVAAANVSLAKICDASSRASKLRPGAAGRVAAALRDCVDSLRTAAEQTEQSTAEILKLGPSARAGGPGIAWGVSNAQTWMSAALTNEDTCLDGFDGISAAKAAAATDVCNRVRRVKQYTSNALALLNALVHG</sequence>
<dbReference type="PANTHER" id="PTHR31080">
    <property type="entry name" value="PECTINESTERASE INHIBITOR-LIKE"/>
    <property type="match status" value="1"/>
</dbReference>
<feature type="domain" description="Pectinesterase inhibitor" evidence="3">
    <location>
        <begin position="28"/>
        <end position="189"/>
    </location>
</feature>
<dbReference type="NCBIfam" id="TIGR01614">
    <property type="entry name" value="PME_inhib"/>
    <property type="match status" value="1"/>
</dbReference>
<dbReference type="InterPro" id="IPR035513">
    <property type="entry name" value="Invertase/methylesterase_inhib"/>
</dbReference>
<evidence type="ECO:0000256" key="2">
    <source>
        <dbReference type="SAM" id="SignalP"/>
    </source>
</evidence>
<dbReference type="GO" id="GO:0004857">
    <property type="term" value="F:enzyme inhibitor activity"/>
    <property type="evidence" value="ECO:0007669"/>
    <property type="project" value="InterPro"/>
</dbReference>
<dbReference type="PANTHER" id="PTHR31080:SF64">
    <property type="entry name" value="PLANT INVERTASE_PECTIN METHYLESTERASE INHIBITOR SUPERFAMILY PROTEIN"/>
    <property type="match status" value="1"/>
</dbReference>
<dbReference type="Gene3D" id="1.20.140.40">
    <property type="entry name" value="Invertase/pectin methylesterase inhibitor family protein"/>
    <property type="match status" value="1"/>
</dbReference>
<name>A0A835QZM9_VANPL</name>
<dbReference type="SUPFAM" id="SSF101148">
    <property type="entry name" value="Plant invertase/pectin methylesterase inhibitor"/>
    <property type="match status" value="1"/>
</dbReference>
<comment type="caution">
    <text evidence="4">The sequence shown here is derived from an EMBL/GenBank/DDBJ whole genome shotgun (WGS) entry which is preliminary data.</text>
</comment>
<evidence type="ECO:0000256" key="1">
    <source>
        <dbReference type="ARBA" id="ARBA00022729"/>
    </source>
</evidence>